<dbReference type="PANTHER" id="PTHR46382:SF1">
    <property type="entry name" value="PHOSPHATIDATE CYTIDYLYLTRANSFERASE"/>
    <property type="match status" value="1"/>
</dbReference>
<comment type="pathway">
    <text evidence="4">Lipid metabolism.</text>
</comment>
<sequence length="265" mass="28237">MLGTRILVALVGIPLLLGAAYLGGWWFLLLVILLAFTGLVEFYHLAACLKLKPLVPAGITGGLMFVLLAYLNKGMVAWLGAGLTVGMLLLFLALFPRLAAADVAMTFLGSWYVGGLMAYLPLLRLLPGGTGALILTFLLTWANDTGAYFCGRIFGRRHPWPKLSPGKTWAGAIGGLLVTVGVAKVLGPLLLPALNSWQLAGLAILTAIAAQAGDLIESGFKRQAGVKDSGWLLPGHGGILDRFDSLLLVAPVVYYYLVFFLPKME</sequence>
<evidence type="ECO:0000256" key="6">
    <source>
        <dbReference type="ARBA" id="ARBA00012487"/>
    </source>
</evidence>
<gene>
    <name evidence="20" type="primary">cdsA</name>
    <name evidence="20" type="ORF">MOMUL_17180</name>
</gene>
<evidence type="ECO:0000256" key="11">
    <source>
        <dbReference type="ARBA" id="ARBA00022692"/>
    </source>
</evidence>
<keyword evidence="10 18" id="KW-0808">Transferase</keyword>
<keyword evidence="13 19" id="KW-1133">Transmembrane helix</keyword>
<comment type="pathway">
    <text evidence="3 18">Phospholipid metabolism; CDP-diacylglycerol biosynthesis; CDP-diacylglycerol from sn-glycerol 3-phosphate: step 3/3.</text>
</comment>
<comment type="subcellular location">
    <subcellularLocation>
        <location evidence="2">Cell membrane</location>
        <topology evidence="2">Multi-pass membrane protein</topology>
    </subcellularLocation>
</comment>
<feature type="transmembrane region" description="Helical" evidence="19">
    <location>
        <begin position="6"/>
        <end position="39"/>
    </location>
</feature>
<evidence type="ECO:0000256" key="7">
    <source>
        <dbReference type="ARBA" id="ARBA00019373"/>
    </source>
</evidence>
<organism evidence="20 21">
    <name type="scientific">Moorella mulderi DSM 14980</name>
    <dbReference type="NCBI Taxonomy" id="1122241"/>
    <lineage>
        <taxon>Bacteria</taxon>
        <taxon>Bacillati</taxon>
        <taxon>Bacillota</taxon>
        <taxon>Clostridia</taxon>
        <taxon>Neomoorellales</taxon>
        <taxon>Neomoorellaceae</taxon>
        <taxon>Neomoorella</taxon>
    </lineage>
</organism>
<keyword evidence="14" id="KW-0443">Lipid metabolism</keyword>
<feature type="transmembrane region" description="Helical" evidence="19">
    <location>
        <begin position="51"/>
        <end position="71"/>
    </location>
</feature>
<evidence type="ECO:0000256" key="16">
    <source>
        <dbReference type="ARBA" id="ARBA00023209"/>
    </source>
</evidence>
<feature type="transmembrane region" description="Helical" evidence="19">
    <location>
        <begin position="128"/>
        <end position="149"/>
    </location>
</feature>
<proteinExistence type="inferred from homology"/>
<evidence type="ECO:0000256" key="14">
    <source>
        <dbReference type="ARBA" id="ARBA00023098"/>
    </source>
</evidence>
<evidence type="ECO:0000256" key="8">
    <source>
        <dbReference type="ARBA" id="ARBA00022475"/>
    </source>
</evidence>
<dbReference type="EC" id="2.7.7.41" evidence="6 18"/>
<evidence type="ECO:0000256" key="1">
    <source>
        <dbReference type="ARBA" id="ARBA00001698"/>
    </source>
</evidence>
<evidence type="ECO:0000256" key="10">
    <source>
        <dbReference type="ARBA" id="ARBA00022679"/>
    </source>
</evidence>
<dbReference type="AlphaFoldDB" id="A0A151AX71"/>
<keyword evidence="17" id="KW-1208">Phospholipid metabolism</keyword>
<comment type="catalytic activity">
    <reaction evidence="1 18">
        <text>a 1,2-diacyl-sn-glycero-3-phosphate + CTP + H(+) = a CDP-1,2-diacyl-sn-glycerol + diphosphate</text>
        <dbReference type="Rhea" id="RHEA:16229"/>
        <dbReference type="ChEBI" id="CHEBI:15378"/>
        <dbReference type="ChEBI" id="CHEBI:33019"/>
        <dbReference type="ChEBI" id="CHEBI:37563"/>
        <dbReference type="ChEBI" id="CHEBI:58332"/>
        <dbReference type="ChEBI" id="CHEBI:58608"/>
        <dbReference type="EC" id="2.7.7.41"/>
    </reaction>
</comment>
<dbReference type="PATRIC" id="fig|1122241.3.peg.1815"/>
<dbReference type="GO" id="GO:0005886">
    <property type="term" value="C:plasma membrane"/>
    <property type="evidence" value="ECO:0007669"/>
    <property type="project" value="UniProtKB-SubCell"/>
</dbReference>
<dbReference type="EMBL" id="LTBC01000005">
    <property type="protein sequence ID" value="KYH32143.1"/>
    <property type="molecule type" value="Genomic_DNA"/>
</dbReference>
<accession>A0A151AX71</accession>
<evidence type="ECO:0000256" key="18">
    <source>
        <dbReference type="RuleBase" id="RU003938"/>
    </source>
</evidence>
<dbReference type="PANTHER" id="PTHR46382">
    <property type="entry name" value="PHOSPHATIDATE CYTIDYLYLTRANSFERASE"/>
    <property type="match status" value="1"/>
</dbReference>
<evidence type="ECO:0000256" key="3">
    <source>
        <dbReference type="ARBA" id="ARBA00005119"/>
    </source>
</evidence>
<dbReference type="OrthoDB" id="9799199at2"/>
<dbReference type="Pfam" id="PF01148">
    <property type="entry name" value="CTP_transf_1"/>
    <property type="match status" value="1"/>
</dbReference>
<dbReference type="Proteomes" id="UP000075670">
    <property type="component" value="Unassembled WGS sequence"/>
</dbReference>
<evidence type="ECO:0000256" key="5">
    <source>
        <dbReference type="ARBA" id="ARBA00010185"/>
    </source>
</evidence>
<keyword evidence="21" id="KW-1185">Reference proteome</keyword>
<keyword evidence="12 18" id="KW-0548">Nucleotidyltransferase</keyword>
<dbReference type="UniPathway" id="UPA00557">
    <property type="reaction ID" value="UER00614"/>
</dbReference>
<evidence type="ECO:0000313" key="21">
    <source>
        <dbReference type="Proteomes" id="UP000075670"/>
    </source>
</evidence>
<evidence type="ECO:0000256" key="17">
    <source>
        <dbReference type="ARBA" id="ARBA00023264"/>
    </source>
</evidence>
<evidence type="ECO:0000256" key="2">
    <source>
        <dbReference type="ARBA" id="ARBA00004651"/>
    </source>
</evidence>
<comment type="caution">
    <text evidence="20">The sequence shown here is derived from an EMBL/GenBank/DDBJ whole genome shotgun (WGS) entry which is preliminary data.</text>
</comment>
<evidence type="ECO:0000256" key="15">
    <source>
        <dbReference type="ARBA" id="ARBA00023136"/>
    </source>
</evidence>
<feature type="transmembrane region" description="Helical" evidence="19">
    <location>
        <begin position="77"/>
        <end position="96"/>
    </location>
</feature>
<dbReference type="GO" id="GO:0004605">
    <property type="term" value="F:phosphatidate cytidylyltransferase activity"/>
    <property type="evidence" value="ECO:0007669"/>
    <property type="project" value="UniProtKB-EC"/>
</dbReference>
<name>A0A151AX71_9FIRM</name>
<dbReference type="GO" id="GO:0016024">
    <property type="term" value="P:CDP-diacylglycerol biosynthetic process"/>
    <property type="evidence" value="ECO:0007669"/>
    <property type="project" value="UniProtKB-UniPathway"/>
</dbReference>
<evidence type="ECO:0000256" key="9">
    <source>
        <dbReference type="ARBA" id="ARBA00022516"/>
    </source>
</evidence>
<keyword evidence="9" id="KW-0444">Lipid biosynthesis</keyword>
<evidence type="ECO:0000256" key="19">
    <source>
        <dbReference type="SAM" id="Phobius"/>
    </source>
</evidence>
<evidence type="ECO:0000313" key="20">
    <source>
        <dbReference type="EMBL" id="KYH32143.1"/>
    </source>
</evidence>
<evidence type="ECO:0000256" key="4">
    <source>
        <dbReference type="ARBA" id="ARBA00005189"/>
    </source>
</evidence>
<dbReference type="RefSeq" id="WP_062283987.1">
    <property type="nucleotide sequence ID" value="NZ_LTBC01000005.1"/>
</dbReference>
<dbReference type="InterPro" id="IPR000374">
    <property type="entry name" value="PC_trans"/>
</dbReference>
<feature type="transmembrane region" description="Helical" evidence="19">
    <location>
        <begin position="245"/>
        <end position="262"/>
    </location>
</feature>
<keyword evidence="16" id="KW-0594">Phospholipid biosynthesis</keyword>
<comment type="similarity">
    <text evidence="5 18">Belongs to the CDS family.</text>
</comment>
<keyword evidence="8" id="KW-1003">Cell membrane</keyword>
<evidence type="ECO:0000256" key="12">
    <source>
        <dbReference type="ARBA" id="ARBA00022695"/>
    </source>
</evidence>
<keyword evidence="11 18" id="KW-0812">Transmembrane</keyword>
<reference evidence="20 21" key="1">
    <citation type="submission" date="2016-02" db="EMBL/GenBank/DDBJ databases">
        <title>Genome sequence of Moorella mulderi DSM 14980.</title>
        <authorList>
            <person name="Poehlein A."/>
            <person name="Daniel R."/>
        </authorList>
    </citation>
    <scope>NUCLEOTIDE SEQUENCE [LARGE SCALE GENOMIC DNA]</scope>
    <source>
        <strain evidence="20 21">DSM 14980</strain>
    </source>
</reference>
<protein>
    <recommendedName>
        <fullName evidence="7 18">Phosphatidate cytidylyltransferase</fullName>
        <ecNumber evidence="6 18">2.7.7.41</ecNumber>
    </recommendedName>
</protein>
<keyword evidence="15 19" id="KW-0472">Membrane</keyword>
<feature type="transmembrane region" description="Helical" evidence="19">
    <location>
        <begin position="169"/>
        <end position="191"/>
    </location>
</feature>
<evidence type="ECO:0000256" key="13">
    <source>
        <dbReference type="ARBA" id="ARBA00022989"/>
    </source>
</evidence>
<dbReference type="PROSITE" id="PS01315">
    <property type="entry name" value="CDS"/>
    <property type="match status" value="1"/>
</dbReference>